<evidence type="ECO:0000313" key="1">
    <source>
        <dbReference type="EMBL" id="KAK7445356.1"/>
    </source>
</evidence>
<proteinExistence type="predicted"/>
<gene>
    <name evidence="1" type="ORF">BaRGS_00040362</name>
</gene>
<name>A0ABD0J0X3_9CAEN</name>
<evidence type="ECO:0000313" key="2">
    <source>
        <dbReference type="Proteomes" id="UP001519460"/>
    </source>
</evidence>
<protein>
    <submittedName>
        <fullName evidence="1">Uncharacterized protein</fullName>
    </submittedName>
</protein>
<keyword evidence="2" id="KW-1185">Reference proteome</keyword>
<sequence length="77" mass="8663">MVIVGNRHVSGRYDLSGDVSWRRSLCTEAILVLCVQRRSVSRVKRQSPEARDLVKFYHGSSINITPSATMRGASRDE</sequence>
<accession>A0ABD0J0X3</accession>
<reference evidence="1 2" key="1">
    <citation type="journal article" date="2023" name="Sci. Data">
        <title>Genome assembly of the Korean intertidal mud-creeper Batillaria attramentaria.</title>
        <authorList>
            <person name="Patra A.K."/>
            <person name="Ho P.T."/>
            <person name="Jun S."/>
            <person name="Lee S.J."/>
            <person name="Kim Y."/>
            <person name="Won Y.J."/>
        </authorList>
    </citation>
    <scope>NUCLEOTIDE SEQUENCE [LARGE SCALE GENOMIC DNA]</scope>
    <source>
        <strain evidence="1">Wonlab-2016</strain>
    </source>
</reference>
<comment type="caution">
    <text evidence="1">The sequence shown here is derived from an EMBL/GenBank/DDBJ whole genome shotgun (WGS) entry which is preliminary data.</text>
</comment>
<dbReference type="EMBL" id="JACVVK020000795">
    <property type="protein sequence ID" value="KAK7445356.1"/>
    <property type="molecule type" value="Genomic_DNA"/>
</dbReference>
<organism evidence="1 2">
    <name type="scientific">Batillaria attramentaria</name>
    <dbReference type="NCBI Taxonomy" id="370345"/>
    <lineage>
        <taxon>Eukaryota</taxon>
        <taxon>Metazoa</taxon>
        <taxon>Spiralia</taxon>
        <taxon>Lophotrochozoa</taxon>
        <taxon>Mollusca</taxon>
        <taxon>Gastropoda</taxon>
        <taxon>Caenogastropoda</taxon>
        <taxon>Sorbeoconcha</taxon>
        <taxon>Cerithioidea</taxon>
        <taxon>Batillariidae</taxon>
        <taxon>Batillaria</taxon>
    </lineage>
</organism>
<dbReference type="AlphaFoldDB" id="A0ABD0J0X3"/>
<dbReference type="Proteomes" id="UP001519460">
    <property type="component" value="Unassembled WGS sequence"/>
</dbReference>